<evidence type="ECO:0000313" key="7">
    <source>
        <dbReference type="EMBL" id="OGY25922.1"/>
    </source>
</evidence>
<dbReference type="InterPro" id="IPR004753">
    <property type="entry name" value="MreB"/>
</dbReference>
<dbReference type="Proteomes" id="UP000176389">
    <property type="component" value="Unassembled WGS sequence"/>
</dbReference>
<dbReference type="EMBL" id="MHCS01000035">
    <property type="protein sequence ID" value="OGY25922.1"/>
    <property type="molecule type" value="Genomic_DNA"/>
</dbReference>
<dbReference type="InterPro" id="IPR056546">
    <property type="entry name" value="MreB_MamK-like"/>
</dbReference>
<protein>
    <recommendedName>
        <fullName evidence="6">Cell shape-determining protein MreB</fullName>
    </recommendedName>
</protein>
<dbReference type="InterPro" id="IPR043129">
    <property type="entry name" value="ATPase_NBD"/>
</dbReference>
<dbReference type="GO" id="GO:0000902">
    <property type="term" value="P:cell morphogenesis"/>
    <property type="evidence" value="ECO:0007669"/>
    <property type="project" value="InterPro"/>
</dbReference>
<keyword evidence="3 6" id="KW-0067">ATP-binding</keyword>
<evidence type="ECO:0000256" key="4">
    <source>
        <dbReference type="ARBA" id="ARBA00022960"/>
    </source>
</evidence>
<dbReference type="CDD" id="cd10225">
    <property type="entry name" value="ASKHA_NBD_MreB-like"/>
    <property type="match status" value="1"/>
</dbReference>
<comment type="similarity">
    <text evidence="5 6">Belongs to the FtsA/MreB family.</text>
</comment>
<evidence type="ECO:0000256" key="2">
    <source>
        <dbReference type="ARBA" id="ARBA00022741"/>
    </source>
</evidence>
<dbReference type="GO" id="GO:0005737">
    <property type="term" value="C:cytoplasm"/>
    <property type="evidence" value="ECO:0007669"/>
    <property type="project" value="UniProtKB-SubCell"/>
</dbReference>
<gene>
    <name evidence="6" type="primary">mreB</name>
    <name evidence="7" type="ORF">A2Z11_02070</name>
</gene>
<evidence type="ECO:0000256" key="5">
    <source>
        <dbReference type="ARBA" id="ARBA00023458"/>
    </source>
</evidence>
<reference evidence="7 8" key="1">
    <citation type="journal article" date="2016" name="Nat. Commun.">
        <title>Thousands of microbial genomes shed light on interconnected biogeochemical processes in an aquifer system.</title>
        <authorList>
            <person name="Anantharaman K."/>
            <person name="Brown C.T."/>
            <person name="Hug L.A."/>
            <person name="Sharon I."/>
            <person name="Castelle C.J."/>
            <person name="Probst A.J."/>
            <person name="Thomas B.C."/>
            <person name="Singh A."/>
            <person name="Wilkins M.J."/>
            <person name="Karaoz U."/>
            <person name="Brodie E.L."/>
            <person name="Williams K.H."/>
            <person name="Hubbard S.S."/>
            <person name="Banfield J.F."/>
        </authorList>
    </citation>
    <scope>NUCLEOTIDE SEQUENCE [LARGE SCALE GENOMIC DNA]</scope>
</reference>
<dbReference type="Pfam" id="PF06723">
    <property type="entry name" value="MreB_Mbl"/>
    <property type="match status" value="1"/>
</dbReference>
<dbReference type="PANTHER" id="PTHR42749">
    <property type="entry name" value="CELL SHAPE-DETERMINING PROTEIN MREB"/>
    <property type="match status" value="1"/>
</dbReference>
<dbReference type="NCBIfam" id="NF010539">
    <property type="entry name" value="PRK13927.1"/>
    <property type="match status" value="1"/>
</dbReference>
<accession>A0A1G1WE00</accession>
<evidence type="ECO:0000256" key="1">
    <source>
        <dbReference type="ARBA" id="ARBA00022490"/>
    </source>
</evidence>
<evidence type="ECO:0000313" key="8">
    <source>
        <dbReference type="Proteomes" id="UP000176389"/>
    </source>
</evidence>
<dbReference type="PRINTS" id="PR01652">
    <property type="entry name" value="SHAPEPROTEIN"/>
</dbReference>
<dbReference type="SUPFAM" id="SSF53067">
    <property type="entry name" value="Actin-like ATPase domain"/>
    <property type="match status" value="2"/>
</dbReference>
<evidence type="ECO:0000256" key="6">
    <source>
        <dbReference type="HAMAP-Rule" id="MF_02207"/>
    </source>
</evidence>
<comment type="subunit">
    <text evidence="6">Forms polymers.</text>
</comment>
<dbReference type="GO" id="GO:0008360">
    <property type="term" value="P:regulation of cell shape"/>
    <property type="evidence" value="ECO:0007669"/>
    <property type="project" value="UniProtKB-UniRule"/>
</dbReference>
<dbReference type="GO" id="GO:0005524">
    <property type="term" value="F:ATP binding"/>
    <property type="evidence" value="ECO:0007669"/>
    <property type="project" value="UniProtKB-KW"/>
</dbReference>
<name>A0A1G1WE00_9BACT</name>
<dbReference type="PANTHER" id="PTHR42749:SF1">
    <property type="entry name" value="CELL SHAPE-DETERMINING PROTEIN MREB"/>
    <property type="match status" value="1"/>
</dbReference>
<keyword evidence="2 6" id="KW-0547">Nucleotide-binding</keyword>
<dbReference type="NCBIfam" id="TIGR00904">
    <property type="entry name" value="mreB"/>
    <property type="match status" value="1"/>
</dbReference>
<dbReference type="STRING" id="1802596.A2Z11_02070"/>
<comment type="caution">
    <text evidence="7">The sequence shown here is derived from an EMBL/GenBank/DDBJ whole genome shotgun (WGS) entry which is preliminary data.</text>
</comment>
<organism evidence="7 8">
    <name type="scientific">Candidatus Woykebacteria bacterium RBG_16_43_9</name>
    <dbReference type="NCBI Taxonomy" id="1802596"/>
    <lineage>
        <taxon>Bacteria</taxon>
        <taxon>Candidatus Woykeibacteriota</taxon>
    </lineage>
</organism>
<keyword evidence="1 6" id="KW-0963">Cytoplasm</keyword>
<comment type="function">
    <text evidence="6">Forms membrane-associated dynamic filaments that are essential for cell shape determination. Acts by regulating cell wall synthesis and cell elongation, and thus cell shape. A feedback loop between cell geometry and MreB localization may maintain elongated cell shape by targeting cell wall growth to regions of negative cell wall curvature.</text>
</comment>
<keyword evidence="4 6" id="KW-0133">Cell shape</keyword>
<sequence length="355" mass="37879">MDLNPFNHFWGAFSHDIAIDLGTKNTKVALAGKGVMIREPTVVAAHKKTKQIFSLGTEARKMVGRTPASLVATHPLHDGVIDDFDFAESLLKYFIFKVHNKPSSFPKIPRPKVTIGIPSGATEVERRAVADAATGAGAREVILIEEPMAASLGAGLPIDQPTGNMIVDVGGGTTEIAVISLGGIVVSKSLRVASSEMDQDIVGYARARYNLLLGETSAEEIKIKGGSAFPTEKESKIDVRGRDLATGLPAKITMSTGEIREAISNTQRIIIEGIKDVIEESPPELVGDIVENGIYVTGGGTLLKGFANLVARETRMPVISVADPLSTVVRGMQKVLEDEKLLSREKFTGGLKQLA</sequence>
<feature type="binding site" evidence="6">
    <location>
        <begin position="219"/>
        <end position="222"/>
    </location>
    <ligand>
        <name>ATP</name>
        <dbReference type="ChEBI" id="CHEBI:30616"/>
    </ligand>
</feature>
<dbReference type="HAMAP" id="MF_02207">
    <property type="entry name" value="MreB"/>
    <property type="match status" value="1"/>
</dbReference>
<dbReference type="AlphaFoldDB" id="A0A1G1WE00"/>
<comment type="caution">
    <text evidence="6">Lacks conserved residue(s) required for the propagation of feature annotation.</text>
</comment>
<evidence type="ECO:0000256" key="3">
    <source>
        <dbReference type="ARBA" id="ARBA00022840"/>
    </source>
</evidence>
<proteinExistence type="inferred from homology"/>
<feature type="binding site" evidence="6">
    <location>
        <begin position="171"/>
        <end position="173"/>
    </location>
    <ligand>
        <name>ATP</name>
        <dbReference type="ChEBI" id="CHEBI:30616"/>
    </ligand>
</feature>
<comment type="subcellular location">
    <subcellularLocation>
        <location evidence="6">Cytoplasm</location>
    </subcellularLocation>
    <text evidence="6">Membrane-associated.</text>
</comment>
<dbReference type="Gene3D" id="3.30.420.40">
    <property type="match status" value="3"/>
</dbReference>